<feature type="binding site" evidence="16">
    <location>
        <begin position="455"/>
        <end position="459"/>
    </location>
    <ligand>
        <name>ATP</name>
        <dbReference type="ChEBI" id="CHEBI:30616"/>
    </ligand>
</feature>
<dbReference type="PANTHER" id="PTHR11782:SF83">
    <property type="entry name" value="GUANOSINE-DIPHOSPHATASE"/>
    <property type="match status" value="1"/>
</dbReference>
<dbReference type="CDD" id="cd24040">
    <property type="entry name" value="ASKHA_NBD_GDA1"/>
    <property type="match status" value="1"/>
</dbReference>
<evidence type="ECO:0000313" key="19">
    <source>
        <dbReference type="Proteomes" id="UP001219933"/>
    </source>
</evidence>
<dbReference type="GO" id="GO:0005886">
    <property type="term" value="C:plasma membrane"/>
    <property type="evidence" value="ECO:0007669"/>
    <property type="project" value="UniProtKB-SubCell"/>
</dbReference>
<comment type="function">
    <text evidence="13">After transfer of sugars to endogenous macromolecular acceptors, the enzyme converts nucleoside diphosphates to nucleoside monophosphates which in turn exit the Golgi lumen in a coupled antiporter reaction, allowing entry of additional nucleotide sugar from the cytosol.</text>
</comment>
<proteinExistence type="inferred from homology"/>
<evidence type="ECO:0000256" key="2">
    <source>
        <dbReference type="ARBA" id="ARBA00004323"/>
    </source>
</evidence>
<evidence type="ECO:0000256" key="9">
    <source>
        <dbReference type="ARBA" id="ARBA00023134"/>
    </source>
</evidence>
<dbReference type="PROSITE" id="PS51419">
    <property type="entry name" value="RAB"/>
    <property type="match status" value="1"/>
</dbReference>
<evidence type="ECO:0000256" key="3">
    <source>
        <dbReference type="ARBA" id="ARBA00009283"/>
    </source>
</evidence>
<dbReference type="GO" id="GO:0009134">
    <property type="term" value="P:nucleoside diphosphate catabolic process"/>
    <property type="evidence" value="ECO:0007669"/>
    <property type="project" value="TreeGrafter"/>
</dbReference>
<gene>
    <name evidence="18" type="primary">GDA1</name>
    <name evidence="18" type="ORF">MCUN1_000955</name>
</gene>
<dbReference type="EMBL" id="CP119877">
    <property type="protein sequence ID" value="WFD34122.1"/>
    <property type="molecule type" value="Genomic_DNA"/>
</dbReference>
<dbReference type="InterPro" id="IPR000407">
    <property type="entry name" value="GDA1_CD39_NTPase"/>
</dbReference>
<keyword evidence="10" id="KW-0472">Membrane</keyword>
<feature type="active site" description="Proton acceptor" evidence="15">
    <location>
        <position position="412"/>
    </location>
</feature>
<protein>
    <recommendedName>
        <fullName evidence="14">guanosine-diphosphatase</fullName>
        <ecNumber evidence="14">3.6.1.42</ecNumber>
    </recommendedName>
</protein>
<keyword evidence="12" id="KW-0636">Prenylation</keyword>
<evidence type="ECO:0000256" key="6">
    <source>
        <dbReference type="ARBA" id="ARBA00022481"/>
    </source>
</evidence>
<dbReference type="Gene3D" id="3.30.420.40">
    <property type="match status" value="1"/>
</dbReference>
<evidence type="ECO:0000256" key="5">
    <source>
        <dbReference type="ARBA" id="ARBA00022475"/>
    </source>
</evidence>
<organism evidence="18 19">
    <name type="scientific">Malassezia cuniculi</name>
    <dbReference type="NCBI Taxonomy" id="948313"/>
    <lineage>
        <taxon>Eukaryota</taxon>
        <taxon>Fungi</taxon>
        <taxon>Dikarya</taxon>
        <taxon>Basidiomycota</taxon>
        <taxon>Ustilaginomycotina</taxon>
        <taxon>Malasseziomycetes</taxon>
        <taxon>Malasseziales</taxon>
        <taxon>Malasseziaceae</taxon>
        <taxon>Malassezia</taxon>
    </lineage>
</organism>
<evidence type="ECO:0000256" key="4">
    <source>
        <dbReference type="ARBA" id="ARBA00010142"/>
    </source>
</evidence>
<comment type="similarity">
    <text evidence="4">Belongs to the small GTPase superfamily. Rho family.</text>
</comment>
<dbReference type="PROSITE" id="PS01238">
    <property type="entry name" value="GDA1_CD39_NTPASE"/>
    <property type="match status" value="1"/>
</dbReference>
<keyword evidence="11" id="KW-0449">Lipoprotein</keyword>
<comment type="similarity">
    <text evidence="3 17">Belongs to the GDA1/CD39 NTPase family.</text>
</comment>
<dbReference type="GO" id="GO:0005524">
    <property type="term" value="F:ATP binding"/>
    <property type="evidence" value="ECO:0007669"/>
    <property type="project" value="UniProtKB-KW"/>
</dbReference>
<dbReference type="GO" id="GO:0045134">
    <property type="term" value="F:UDP phosphatase activity"/>
    <property type="evidence" value="ECO:0007669"/>
    <property type="project" value="TreeGrafter"/>
</dbReference>
<keyword evidence="5" id="KW-1003">Cell membrane</keyword>
<evidence type="ECO:0000256" key="13">
    <source>
        <dbReference type="ARBA" id="ARBA00037742"/>
    </source>
</evidence>
<dbReference type="GO" id="GO:0006487">
    <property type="term" value="P:protein N-linked glycosylation"/>
    <property type="evidence" value="ECO:0007669"/>
    <property type="project" value="TreeGrafter"/>
</dbReference>
<keyword evidence="7 16" id="KW-0547">Nucleotide-binding</keyword>
<sequence length="738" mass="81463">MSELRRKLVIVGDGACGKTCLLIVFSKGTFPEVYVPTVFENYVADVEVDGRHVELALWDTAGQEDYDRLRPLSYPDSHVILICFAVDSPDSLDNVQEKWISEVLHFCQNLPIILVGCKKDLRHDPRIIEELRKTSQRPVTPDEGMAVASKIGAVRYLECSAKTGEGVREVFEHATRAALIQKPRGSRGKSNVSTALQDKAAELGRDFSWSDLSLPLLPHLSLHGDSPLDLANAARKPPALHQLPDKTSRCTSSPPKIDKNGALRQLVQYAMMIDAGSTGSRIHVYKFNYCGASPELESEVFEHVEPGLSSYINRDAPAGSSYAGDAARAAHSLRPLLDAAKKTIPQDLWRYAPVTLKATAGLRLLPGTASSEVIKAARSLLENEYPFPVADSTDESGHSLGDGVEIMNGRDEGVYAWITVNYLLNLIGAGDVPTREHKGKNGRTRRTAAVLDLGGGSTQIVFEPQSQGNIDLAMQPGEHVYKLHDFEGESFTLYQKSYLGYGLKEARTAVNSLVAFAHTLRHPDTIRPDNRFADVLPWTAMSPNNTEIPSPCFAKGTRKTVKIRQPEESREAEVTFVGTDGGFDACRRLVEVMIDKDAVCHTRPCSFAGEYQPSMRDTFSHSSIIALSYFYDRIAPLGLGPTFTIKELKTLAERVCAPPENWDKESPPFSNEALEELRGRPEHCLDLTYMYSLFSLGYELDGSRYITLAKKIGDFELGWALGAQLAVLQQGVFYKDPK</sequence>
<dbReference type="SMART" id="SM00173">
    <property type="entry name" value="RAS"/>
    <property type="match status" value="1"/>
</dbReference>
<dbReference type="GO" id="GO:0000139">
    <property type="term" value="C:Golgi membrane"/>
    <property type="evidence" value="ECO:0007669"/>
    <property type="project" value="UniProtKB-SubCell"/>
</dbReference>
<evidence type="ECO:0000256" key="12">
    <source>
        <dbReference type="ARBA" id="ARBA00023289"/>
    </source>
</evidence>
<keyword evidence="6" id="KW-0488">Methylation</keyword>
<accession>A0AAF0J543</accession>
<dbReference type="SMART" id="SM00175">
    <property type="entry name" value="RAB"/>
    <property type="match status" value="1"/>
</dbReference>
<evidence type="ECO:0000256" key="8">
    <source>
        <dbReference type="ARBA" id="ARBA00022801"/>
    </source>
</evidence>
<evidence type="ECO:0000256" key="15">
    <source>
        <dbReference type="PIRSR" id="PIRSR600407-1"/>
    </source>
</evidence>
<keyword evidence="9" id="KW-0342">GTP-binding</keyword>
<keyword evidence="19" id="KW-1185">Reference proteome</keyword>
<evidence type="ECO:0000313" key="18">
    <source>
        <dbReference type="EMBL" id="WFD34122.1"/>
    </source>
</evidence>
<evidence type="ECO:0000256" key="16">
    <source>
        <dbReference type="PIRSR" id="PIRSR600407-2"/>
    </source>
</evidence>
<reference evidence="18" key="1">
    <citation type="submission" date="2023-03" db="EMBL/GenBank/DDBJ databases">
        <title>Mating type loci evolution in Malassezia.</title>
        <authorList>
            <person name="Coelho M.A."/>
        </authorList>
    </citation>
    <scope>NUCLEOTIDE SEQUENCE</scope>
    <source>
        <strain evidence="18">CBS 11721</strain>
    </source>
</reference>
<dbReference type="SMART" id="SM00176">
    <property type="entry name" value="RAN"/>
    <property type="match status" value="1"/>
</dbReference>
<evidence type="ECO:0000256" key="10">
    <source>
        <dbReference type="ARBA" id="ARBA00023136"/>
    </source>
</evidence>
<dbReference type="Pfam" id="PF01150">
    <property type="entry name" value="GDA1_CD39"/>
    <property type="match status" value="1"/>
</dbReference>
<comment type="subcellular location">
    <subcellularLocation>
        <location evidence="1">Cell membrane</location>
        <topology evidence="1">Lipid-anchor</topology>
    </subcellularLocation>
    <subcellularLocation>
        <location evidence="2">Golgi apparatus membrane</location>
        <topology evidence="2">Single-pass type II membrane protein</topology>
    </subcellularLocation>
</comment>
<dbReference type="CDD" id="cd01870">
    <property type="entry name" value="RhoA_like"/>
    <property type="match status" value="1"/>
</dbReference>
<dbReference type="InterPro" id="IPR001806">
    <property type="entry name" value="Small_GTPase"/>
</dbReference>
<keyword evidence="8 17" id="KW-0378">Hydrolase</keyword>
<dbReference type="EC" id="3.6.1.42" evidence="14"/>
<dbReference type="AlphaFoldDB" id="A0AAF0J543"/>
<dbReference type="PROSITE" id="PS51421">
    <property type="entry name" value="RAS"/>
    <property type="match status" value="1"/>
</dbReference>
<dbReference type="Gene3D" id="3.30.420.150">
    <property type="entry name" value="Exopolyphosphatase. Domain 2"/>
    <property type="match status" value="1"/>
</dbReference>
<dbReference type="Pfam" id="PF00071">
    <property type="entry name" value="Ras"/>
    <property type="match status" value="1"/>
</dbReference>
<dbReference type="SUPFAM" id="SSF52540">
    <property type="entry name" value="P-loop containing nucleoside triphosphate hydrolases"/>
    <property type="match status" value="1"/>
</dbReference>
<dbReference type="GO" id="GO:0003924">
    <property type="term" value="F:GTPase activity"/>
    <property type="evidence" value="ECO:0007669"/>
    <property type="project" value="InterPro"/>
</dbReference>
<dbReference type="Proteomes" id="UP001219933">
    <property type="component" value="Chromosome 1"/>
</dbReference>
<evidence type="ECO:0000256" key="1">
    <source>
        <dbReference type="ARBA" id="ARBA00004193"/>
    </source>
</evidence>
<dbReference type="InterPro" id="IPR027417">
    <property type="entry name" value="P-loop_NTPase"/>
</dbReference>
<evidence type="ECO:0000256" key="11">
    <source>
        <dbReference type="ARBA" id="ARBA00023288"/>
    </source>
</evidence>
<dbReference type="PROSITE" id="PS51420">
    <property type="entry name" value="RHO"/>
    <property type="match status" value="1"/>
</dbReference>
<dbReference type="PANTHER" id="PTHR11782">
    <property type="entry name" value="ADENOSINE/GUANOSINE DIPHOSPHATASE"/>
    <property type="match status" value="1"/>
</dbReference>
<dbReference type="FunFam" id="3.40.50.300:FF:000329">
    <property type="entry name" value="GTP-binding protein rhoA"/>
    <property type="match status" value="1"/>
</dbReference>
<keyword evidence="16" id="KW-0067">ATP-binding</keyword>
<dbReference type="GO" id="GO:0004382">
    <property type="term" value="F:GDP phosphatase activity"/>
    <property type="evidence" value="ECO:0007669"/>
    <property type="project" value="UniProtKB-EC"/>
</dbReference>
<dbReference type="SMART" id="SM00174">
    <property type="entry name" value="RHO"/>
    <property type="match status" value="1"/>
</dbReference>
<dbReference type="Gene3D" id="3.40.50.300">
    <property type="entry name" value="P-loop containing nucleotide triphosphate hydrolases"/>
    <property type="match status" value="1"/>
</dbReference>
<name>A0AAF0J543_9BASI</name>
<dbReference type="GO" id="GO:0005525">
    <property type="term" value="F:GTP binding"/>
    <property type="evidence" value="ECO:0007669"/>
    <property type="project" value="UniProtKB-KW"/>
</dbReference>
<evidence type="ECO:0000256" key="14">
    <source>
        <dbReference type="ARBA" id="ARBA00038903"/>
    </source>
</evidence>
<dbReference type="NCBIfam" id="TIGR00231">
    <property type="entry name" value="small_GTP"/>
    <property type="match status" value="1"/>
</dbReference>
<dbReference type="PRINTS" id="PR00449">
    <property type="entry name" value="RASTRNSFRMNG"/>
</dbReference>
<evidence type="ECO:0000256" key="17">
    <source>
        <dbReference type="RuleBase" id="RU003833"/>
    </source>
</evidence>
<evidence type="ECO:0000256" key="7">
    <source>
        <dbReference type="ARBA" id="ARBA00022741"/>
    </source>
</evidence>
<dbReference type="InterPro" id="IPR005225">
    <property type="entry name" value="Small_GTP-bd"/>
</dbReference>